<organism evidence="1 2">
    <name type="scientific">Chryseobacterium koreense CCUG 49689</name>
    <dbReference type="NCBI Taxonomy" id="1304281"/>
    <lineage>
        <taxon>Bacteria</taxon>
        <taxon>Pseudomonadati</taxon>
        <taxon>Bacteroidota</taxon>
        <taxon>Flavobacteriia</taxon>
        <taxon>Flavobacteriales</taxon>
        <taxon>Weeksellaceae</taxon>
        <taxon>Chryseobacterium group</taxon>
        <taxon>Chryseobacterium</taxon>
    </lineage>
</organism>
<name>A0A0J7LLZ6_9FLAO</name>
<dbReference type="PATRIC" id="fig|1304281.5.peg.3094"/>
<protein>
    <submittedName>
        <fullName evidence="1">Uncharacterized protein</fullName>
    </submittedName>
</protein>
<evidence type="ECO:0000313" key="2">
    <source>
        <dbReference type="Proteomes" id="UP000035900"/>
    </source>
</evidence>
<gene>
    <name evidence="1" type="ORF">ACM44_14225</name>
</gene>
<dbReference type="EMBL" id="LFNG01000037">
    <property type="protein sequence ID" value="KMQ70090.1"/>
    <property type="molecule type" value="Genomic_DNA"/>
</dbReference>
<keyword evidence="2" id="KW-1185">Reference proteome</keyword>
<evidence type="ECO:0000313" key="1">
    <source>
        <dbReference type="EMBL" id="KMQ70090.1"/>
    </source>
</evidence>
<reference evidence="1 2" key="1">
    <citation type="journal article" date="2004" name="Int. J. Syst. Evol. Microbiol.">
        <title>Kaistella koreensis gen. nov., sp. nov., a novel member of the Chryseobacterium-Bergeyella-Riemerella branch.</title>
        <authorList>
            <person name="Kim M.K."/>
            <person name="Im W.T."/>
            <person name="Shin Y.K."/>
            <person name="Lim J.H."/>
            <person name="Kim S.H."/>
            <person name="Lee B.C."/>
            <person name="Park M.Y."/>
            <person name="Lee K.Y."/>
            <person name="Lee S.T."/>
        </authorList>
    </citation>
    <scope>NUCLEOTIDE SEQUENCE [LARGE SCALE GENOMIC DNA]</scope>
    <source>
        <strain evidence="1 2">CCUG 49689</strain>
    </source>
</reference>
<accession>A0A0J7LLZ6</accession>
<proteinExistence type="predicted"/>
<sequence>MVLLLRIAALNREVMIEDNSCFLELLFTAKVAVLFGDSQKCISHQILFGNLIPAATNFSDPFCSYFFALLSGVYYLFSTRRLLGRFFYNFMVVLWKNIF</sequence>
<comment type="caution">
    <text evidence="1">The sequence shown here is derived from an EMBL/GenBank/DDBJ whole genome shotgun (WGS) entry which is preliminary data.</text>
</comment>
<dbReference type="AlphaFoldDB" id="A0A0J7LLZ6"/>
<dbReference type="Proteomes" id="UP000035900">
    <property type="component" value="Unassembled WGS sequence"/>
</dbReference>